<sequence>MVQPPHWLKNKGVDQIVTEEHGKAQAEFKILADEEERGDSASNTMKLSAPMNQTWEMEIFWYSLACPVRLGFSPNVPIMVRFTNYAMALDTGYSKNFNTQASGQKGL</sequence>
<protein>
    <submittedName>
        <fullName evidence="1">Uncharacterized protein</fullName>
    </submittedName>
</protein>
<dbReference type="Proteomes" id="UP000091918">
    <property type="component" value="Unassembled WGS sequence"/>
</dbReference>
<organism evidence="1 2">
    <name type="scientific">Emergomyces africanus</name>
    <dbReference type="NCBI Taxonomy" id="1955775"/>
    <lineage>
        <taxon>Eukaryota</taxon>
        <taxon>Fungi</taxon>
        <taxon>Dikarya</taxon>
        <taxon>Ascomycota</taxon>
        <taxon>Pezizomycotina</taxon>
        <taxon>Eurotiomycetes</taxon>
        <taxon>Eurotiomycetidae</taxon>
        <taxon>Onygenales</taxon>
        <taxon>Ajellomycetaceae</taxon>
        <taxon>Emergomyces</taxon>
    </lineage>
</organism>
<evidence type="ECO:0000313" key="2">
    <source>
        <dbReference type="Proteomes" id="UP000091918"/>
    </source>
</evidence>
<proteinExistence type="predicted"/>
<dbReference type="OrthoDB" id="4177777at2759"/>
<dbReference type="AlphaFoldDB" id="A0A1B7P2X0"/>
<gene>
    <name evidence="1" type="ORF">ACJ72_02452</name>
</gene>
<dbReference type="EMBL" id="LGUA01000204">
    <property type="protein sequence ID" value="OAX83197.1"/>
    <property type="molecule type" value="Genomic_DNA"/>
</dbReference>
<reference evidence="1 2" key="1">
    <citation type="submission" date="2015-07" db="EMBL/GenBank/DDBJ databases">
        <title>Emmonsia species relationships and genome sequence.</title>
        <authorList>
            <person name="Cuomo C.A."/>
            <person name="Schwartz I.S."/>
            <person name="Kenyon C."/>
            <person name="de Hoog G.S."/>
            <person name="Govender N.P."/>
            <person name="Botha A."/>
            <person name="Moreno L."/>
            <person name="de Vries M."/>
            <person name="Munoz J.F."/>
            <person name="Stielow J.B."/>
        </authorList>
    </citation>
    <scope>NUCLEOTIDE SEQUENCE [LARGE SCALE GENOMIC DNA]</scope>
    <source>
        <strain evidence="1 2">CBS 136260</strain>
    </source>
</reference>
<keyword evidence="2" id="KW-1185">Reference proteome</keyword>
<accession>A0A1B7P2X0</accession>
<comment type="caution">
    <text evidence="1">The sequence shown here is derived from an EMBL/GenBank/DDBJ whole genome shotgun (WGS) entry which is preliminary data.</text>
</comment>
<evidence type="ECO:0000313" key="1">
    <source>
        <dbReference type="EMBL" id="OAX83197.1"/>
    </source>
</evidence>
<name>A0A1B7P2X0_9EURO</name>